<organism evidence="2 3">
    <name type="scientific">Planobispora longispora</name>
    <dbReference type="NCBI Taxonomy" id="28887"/>
    <lineage>
        <taxon>Bacteria</taxon>
        <taxon>Bacillati</taxon>
        <taxon>Actinomycetota</taxon>
        <taxon>Actinomycetes</taxon>
        <taxon>Streptosporangiales</taxon>
        <taxon>Streptosporangiaceae</taxon>
        <taxon>Planobispora</taxon>
    </lineage>
</organism>
<comment type="caution">
    <text evidence="2">The sequence shown here is derived from an EMBL/GenBank/DDBJ whole genome shotgun (WGS) entry which is preliminary data.</text>
</comment>
<dbReference type="InterPro" id="IPR011044">
    <property type="entry name" value="Quino_amine_DH_bsu"/>
</dbReference>
<sequence>MVDVPVLGDSAFFCGARTDDRGVGPPSGPAPAAGPATVLEIACDESGPEGEKLIGGNTDVFAHAGVGLTVGAAADCMREIRDRAPSPATEYKANILLRAKHRAALVWLLGPSGPIRGRAHVHLVDKTFFAVGKIADLLAGDVTCTADAGSCRTREAGALAVALYREGAAAFGRERWQAFLGAFNDLIRAVSRRRPPPAGRGLAALTLVDSRSDPRVQVADVLAGAARKIASDELGADAPPSPARPRGSVAFSSPRRSPLPGRDREPLKRPGTFPGARRYWLVDHSSGRRGGTVDDREAPGVGARGGGAPGGEVRGAEVLDSGAWGGGVFGGAGRPRRPRWAVWAVSSAVVLTVALTAVMVWPRLSGAGPAHDPSAAITAPARAVPSGSGPAGSATASPPATVIARQVAPGVRVGADRAGEGRLPRLATALPETLSTDGAVPLSAAPMTRALALFQRYGEGDLDRVFALDVDGGLRELDGVELTRPTDRHGNAHLPLNGTSLSPDGRRAAFPQRNEVVVADLTDGTSRRWPLPGFNEIVSWRPDGVTLVVEQEETVFLVDSRTGKAGRQPYPGFGTVAGGEPGTDLHRLRSASDLHRLGVTGPAKTELTRWDASGNLLARENPRLTVGTGEWWGSAWLRGGRVAGDVFGSGGRLEAEAVVVLDAVTGEQVAALKVPGMDRWKGCCQVMGWYDEDTVLFASRGGPSRLLAWRVSSGELLRVADVPDDAVVALGDLRE</sequence>
<name>A0A8J3RHF3_9ACTN</name>
<dbReference type="Proteomes" id="UP000616724">
    <property type="component" value="Unassembled WGS sequence"/>
</dbReference>
<reference evidence="2 3" key="1">
    <citation type="submission" date="2021-01" db="EMBL/GenBank/DDBJ databases">
        <title>Whole genome shotgun sequence of Planobispora longispora NBRC 13918.</title>
        <authorList>
            <person name="Komaki H."/>
            <person name="Tamura T."/>
        </authorList>
    </citation>
    <scope>NUCLEOTIDE SEQUENCE [LARGE SCALE GENOMIC DNA]</scope>
    <source>
        <strain evidence="2 3">NBRC 13918</strain>
    </source>
</reference>
<dbReference type="EMBL" id="BOOH01000002">
    <property type="protein sequence ID" value="GIH73902.1"/>
    <property type="molecule type" value="Genomic_DNA"/>
</dbReference>
<feature type="region of interest" description="Disordered" evidence="1">
    <location>
        <begin position="233"/>
        <end position="312"/>
    </location>
</feature>
<proteinExistence type="predicted"/>
<gene>
    <name evidence="2" type="ORF">Plo01_03310</name>
</gene>
<dbReference type="AlphaFoldDB" id="A0A8J3RHF3"/>
<evidence type="ECO:0000313" key="3">
    <source>
        <dbReference type="Proteomes" id="UP000616724"/>
    </source>
</evidence>
<accession>A0A8J3RHF3</accession>
<evidence type="ECO:0000256" key="1">
    <source>
        <dbReference type="SAM" id="MobiDB-lite"/>
    </source>
</evidence>
<protein>
    <submittedName>
        <fullName evidence="2">Uncharacterized protein</fullName>
    </submittedName>
</protein>
<feature type="region of interest" description="Disordered" evidence="1">
    <location>
        <begin position="484"/>
        <end position="504"/>
    </location>
</feature>
<keyword evidence="3" id="KW-1185">Reference proteome</keyword>
<dbReference type="Gene3D" id="2.120.10.30">
    <property type="entry name" value="TolB, C-terminal domain"/>
    <property type="match status" value="1"/>
</dbReference>
<feature type="compositionally biased region" description="Gly residues" evidence="1">
    <location>
        <begin position="302"/>
        <end position="312"/>
    </location>
</feature>
<evidence type="ECO:0000313" key="2">
    <source>
        <dbReference type="EMBL" id="GIH73902.1"/>
    </source>
</evidence>
<dbReference type="SUPFAM" id="SSF50969">
    <property type="entry name" value="YVTN repeat-like/Quinoprotein amine dehydrogenase"/>
    <property type="match status" value="1"/>
</dbReference>
<dbReference type="InterPro" id="IPR011042">
    <property type="entry name" value="6-blade_b-propeller_TolB-like"/>
</dbReference>